<keyword evidence="2" id="KW-1185">Reference proteome</keyword>
<proteinExistence type="predicted"/>
<protein>
    <submittedName>
        <fullName evidence="1">Uncharacterized protein</fullName>
    </submittedName>
</protein>
<name>A0ABP8ZQ93_9ACTN</name>
<evidence type="ECO:0000313" key="1">
    <source>
        <dbReference type="EMBL" id="GAA4763013.1"/>
    </source>
</evidence>
<dbReference type="Proteomes" id="UP001501147">
    <property type="component" value="Unassembled WGS sequence"/>
</dbReference>
<evidence type="ECO:0000313" key="2">
    <source>
        <dbReference type="Proteomes" id="UP001501147"/>
    </source>
</evidence>
<dbReference type="EMBL" id="BAABJV010000001">
    <property type="protein sequence ID" value="GAA4763013.1"/>
    <property type="molecule type" value="Genomic_DNA"/>
</dbReference>
<accession>A0ABP8ZQ93</accession>
<organism evidence="1 2">
    <name type="scientific">Streptomyces sanyensis</name>
    <dbReference type="NCBI Taxonomy" id="568869"/>
    <lineage>
        <taxon>Bacteria</taxon>
        <taxon>Bacillati</taxon>
        <taxon>Actinomycetota</taxon>
        <taxon>Actinomycetes</taxon>
        <taxon>Kitasatosporales</taxon>
        <taxon>Streptomycetaceae</taxon>
        <taxon>Streptomyces</taxon>
    </lineage>
</organism>
<reference evidence="2" key="1">
    <citation type="journal article" date="2019" name="Int. J. Syst. Evol. Microbiol.">
        <title>The Global Catalogue of Microorganisms (GCM) 10K type strain sequencing project: providing services to taxonomists for standard genome sequencing and annotation.</title>
        <authorList>
            <consortium name="The Broad Institute Genomics Platform"/>
            <consortium name="The Broad Institute Genome Sequencing Center for Infectious Disease"/>
            <person name="Wu L."/>
            <person name="Ma J."/>
        </authorList>
    </citation>
    <scope>NUCLEOTIDE SEQUENCE [LARGE SCALE GENOMIC DNA]</scope>
    <source>
        <strain evidence="2">JCM 18324</strain>
    </source>
</reference>
<comment type="caution">
    <text evidence="1">The sequence shown here is derived from an EMBL/GenBank/DDBJ whole genome shotgun (WGS) entry which is preliminary data.</text>
</comment>
<gene>
    <name evidence="1" type="ORF">GCM10023329_05770</name>
</gene>
<dbReference type="RefSeq" id="WP_345608999.1">
    <property type="nucleotide sequence ID" value="NZ_BAABJV010000001.1"/>
</dbReference>
<sequence>MEFMDSYSLWRQLVRPPQGVDEQTRDLRMDLLVSDEFLLSVTNLVDYGTFDPPKVDVFSYLDGLLLRAERMIAEGSPEVRVSARNLHAYAALSRLMYRQYLDVGSSDDASEKPRSE</sequence>